<feature type="transmembrane region" description="Helical" evidence="8">
    <location>
        <begin position="658"/>
        <end position="678"/>
    </location>
</feature>
<keyword evidence="6" id="KW-0456">Lyase</keyword>
<protein>
    <submittedName>
        <fullName evidence="10">PIG-P domain-containing protein</fullName>
    </submittedName>
</protein>
<evidence type="ECO:0000313" key="11">
    <source>
        <dbReference type="Proteomes" id="UP001451303"/>
    </source>
</evidence>
<feature type="compositionally biased region" description="Low complexity" evidence="7">
    <location>
        <begin position="568"/>
        <end position="581"/>
    </location>
</feature>
<dbReference type="InterPro" id="IPR001608">
    <property type="entry name" value="Ala_racemase_N"/>
</dbReference>
<dbReference type="SMART" id="SM01119">
    <property type="entry name" value="D-ser_dehydrat"/>
    <property type="match status" value="1"/>
</dbReference>
<evidence type="ECO:0000259" key="9">
    <source>
        <dbReference type="SMART" id="SM01119"/>
    </source>
</evidence>
<comment type="subcellular location">
    <subcellularLocation>
        <location evidence="1">Membrane</location>
        <topology evidence="1">Multi-pass membrane protein</topology>
    </subcellularLocation>
</comment>
<feature type="domain" description="D-serine dehydratase-like" evidence="9">
    <location>
        <begin position="334"/>
        <end position="474"/>
    </location>
</feature>
<feature type="compositionally biased region" description="Acidic residues" evidence="7">
    <location>
        <begin position="520"/>
        <end position="537"/>
    </location>
</feature>
<reference evidence="10 11" key="1">
    <citation type="submission" date="2023-09" db="EMBL/GenBank/DDBJ databases">
        <title>Multi-omics analysis of a traditional fermented food reveals byproduct-associated fungal strains for waste-to-food upcycling.</title>
        <authorList>
            <consortium name="Lawrence Berkeley National Laboratory"/>
            <person name="Rekdal V.M."/>
            <person name="Villalobos-Escobedo J.M."/>
            <person name="Rodriguez-Valeron N."/>
            <person name="Garcia M.O."/>
            <person name="Vasquez D.P."/>
            <person name="Damayanti I."/>
            <person name="Sorensen P.M."/>
            <person name="Baidoo E.E."/>
            <person name="De Carvalho A.C."/>
            <person name="Riley R."/>
            <person name="Lipzen A."/>
            <person name="He G."/>
            <person name="Yan M."/>
            <person name="Haridas S."/>
            <person name="Daum C."/>
            <person name="Yoshinaga Y."/>
            <person name="Ng V."/>
            <person name="Grigoriev I.V."/>
            <person name="Munk R."/>
            <person name="Nuraida L."/>
            <person name="Wijaya C.H."/>
            <person name="Morales P.-C."/>
            <person name="Keasling J.D."/>
        </authorList>
    </citation>
    <scope>NUCLEOTIDE SEQUENCE [LARGE SCALE GENOMIC DNA]</scope>
    <source>
        <strain evidence="10 11">FGSC 2613</strain>
    </source>
</reference>
<feature type="region of interest" description="Disordered" evidence="7">
    <location>
        <begin position="483"/>
        <end position="607"/>
    </location>
</feature>
<dbReference type="InterPro" id="IPR013717">
    <property type="entry name" value="PIG-P"/>
</dbReference>
<keyword evidence="4 8" id="KW-1133">Transmembrane helix</keyword>
<dbReference type="Pfam" id="PF01168">
    <property type="entry name" value="Ala_racemase_N"/>
    <property type="match status" value="1"/>
</dbReference>
<evidence type="ECO:0000256" key="6">
    <source>
        <dbReference type="ARBA" id="ARBA00023239"/>
    </source>
</evidence>
<feature type="transmembrane region" description="Helical" evidence="8">
    <location>
        <begin position="616"/>
        <end position="638"/>
    </location>
</feature>
<keyword evidence="3 8" id="KW-0812">Transmembrane</keyword>
<feature type="region of interest" description="Disordered" evidence="7">
    <location>
        <begin position="777"/>
        <end position="813"/>
    </location>
</feature>
<organism evidence="10 11">
    <name type="scientific">Neurospora intermedia</name>
    <dbReference type="NCBI Taxonomy" id="5142"/>
    <lineage>
        <taxon>Eukaryota</taxon>
        <taxon>Fungi</taxon>
        <taxon>Dikarya</taxon>
        <taxon>Ascomycota</taxon>
        <taxon>Pezizomycotina</taxon>
        <taxon>Sordariomycetes</taxon>
        <taxon>Sordariomycetidae</taxon>
        <taxon>Sordariales</taxon>
        <taxon>Sordariaceae</taxon>
        <taxon>Neurospora</taxon>
    </lineage>
</organism>
<gene>
    <name evidence="10" type="ORF">QR685DRAFT_573207</name>
</gene>
<dbReference type="InterPro" id="IPR051466">
    <property type="entry name" value="D-amino_acid_metab_enzyme"/>
</dbReference>
<dbReference type="InterPro" id="IPR042208">
    <property type="entry name" value="D-ser_dehydrat-like_sf"/>
</dbReference>
<name>A0ABR3D8H5_NEUIN</name>
<evidence type="ECO:0000256" key="2">
    <source>
        <dbReference type="ARBA" id="ARBA00005323"/>
    </source>
</evidence>
<dbReference type="PANTHER" id="PTHR28004:SF2">
    <property type="entry name" value="D-SERINE DEHYDRATASE"/>
    <property type="match status" value="1"/>
</dbReference>
<evidence type="ECO:0000313" key="10">
    <source>
        <dbReference type="EMBL" id="KAL0468962.1"/>
    </source>
</evidence>
<keyword evidence="5 8" id="KW-0472">Membrane</keyword>
<keyword evidence="11" id="KW-1185">Reference proteome</keyword>
<sequence>MANPVMEELKQKQDALRARFVGKQLSEVPTPSVVLDLKQVMVNCERMLEAAENLGLQWRAHIKTHKTTELTRLQVGDHLTIPVLLIVSTILEAENITPLLKEYQSKDRHVNVLFSFPLFASAVPRLAAVSSQLGPDGLSVMIDHVDQLPYVKAIHISSGHPPRVFIKIDVNYGRAGVKTDSPEYPALVDVLLAAEREGWLVLYGLYTHAGQSYGARKLGDAMHVLHAEFIHAHNAALKIREKSPGHASLVLSVGATPTATTIQSPWFAGECDVPTANSKGSMRPFEEELKELWGGWQKEGYVLEIHAGVYPTLDLQQVATHARHIGLLSEEDIGISVVAEVASVYPTRGQNSKPEALINAGSLALGREPVSLDKKTSNNEETAKPYTGWGALMPWGVLAGTEEKDRSGKILGERFPNDFRGWQVGKISQEHGILTWVGDEGKKAPELNVGDRVRVWPNHACIMGAGFEYYLIVDSNCRGQEDKQTNVTRMPIISEEEEEDGTMLSHPSEEDNHDDGLMSGDEDSYDEDDISDDDGDDEHLAPPPPVSQHTFAPPFYGRPPTPLPPSPSLTSLLRPSRPTTPDASDDETVANGGGGGPEGSNEPLPRASPRVPTYEYYGFVLYLFSSLSFLIYLLWAYLPSPFLHALGIYYYPNRWWSLAIPSFLTMTLVYIYVALAAYNTEYLTLPLGSIETIVDEAAQVAVVDGKGQIIRHDKKGGVREEKRQYGHGYGHGRHGSTDREVLLPGGGLNWREVWNEGTDAVMDVPLAGVCEVLYGEGREKGMESEEDEEEYEGKGTLHSPGNGLDGSRVGRWS</sequence>
<dbReference type="Gene3D" id="3.20.20.10">
    <property type="entry name" value="Alanine racemase"/>
    <property type="match status" value="1"/>
</dbReference>
<dbReference type="InterPro" id="IPR026956">
    <property type="entry name" value="D-ser_dehydrat-like_dom"/>
</dbReference>
<comment type="caution">
    <text evidence="10">The sequence shown here is derived from an EMBL/GenBank/DDBJ whole genome shotgun (WGS) entry which is preliminary data.</text>
</comment>
<dbReference type="PANTHER" id="PTHR28004">
    <property type="entry name" value="ZGC:162816-RELATED"/>
    <property type="match status" value="1"/>
</dbReference>
<dbReference type="Pfam" id="PF14031">
    <property type="entry name" value="D-ser_dehydrat"/>
    <property type="match status" value="1"/>
</dbReference>
<feature type="compositionally biased region" description="Basic and acidic residues" evidence="7">
    <location>
        <begin position="507"/>
        <end position="516"/>
    </location>
</feature>
<evidence type="ECO:0000256" key="7">
    <source>
        <dbReference type="SAM" id="MobiDB-lite"/>
    </source>
</evidence>
<dbReference type="Gene3D" id="2.40.37.20">
    <property type="entry name" value="D-serine dehydratase-like domain"/>
    <property type="match status" value="1"/>
</dbReference>
<evidence type="ECO:0000256" key="8">
    <source>
        <dbReference type="SAM" id="Phobius"/>
    </source>
</evidence>
<comment type="similarity">
    <text evidence="2">Belongs to the DSD1 family.</text>
</comment>
<dbReference type="EMBL" id="JAVLET010000006">
    <property type="protein sequence ID" value="KAL0468962.1"/>
    <property type="molecule type" value="Genomic_DNA"/>
</dbReference>
<dbReference type="InterPro" id="IPR029066">
    <property type="entry name" value="PLP-binding_barrel"/>
</dbReference>
<evidence type="ECO:0000256" key="1">
    <source>
        <dbReference type="ARBA" id="ARBA00004141"/>
    </source>
</evidence>
<evidence type="ECO:0000256" key="4">
    <source>
        <dbReference type="ARBA" id="ARBA00022989"/>
    </source>
</evidence>
<feature type="compositionally biased region" description="Pro residues" evidence="7">
    <location>
        <begin position="556"/>
        <end position="567"/>
    </location>
</feature>
<dbReference type="Pfam" id="PF08510">
    <property type="entry name" value="PIG-P"/>
    <property type="match status" value="1"/>
</dbReference>
<accession>A0ABR3D8H5</accession>
<evidence type="ECO:0000256" key="3">
    <source>
        <dbReference type="ARBA" id="ARBA00022692"/>
    </source>
</evidence>
<dbReference type="Proteomes" id="UP001451303">
    <property type="component" value="Unassembled WGS sequence"/>
</dbReference>
<proteinExistence type="inferred from homology"/>
<dbReference type="SUPFAM" id="SSF51419">
    <property type="entry name" value="PLP-binding barrel"/>
    <property type="match status" value="1"/>
</dbReference>
<evidence type="ECO:0000256" key="5">
    <source>
        <dbReference type="ARBA" id="ARBA00023136"/>
    </source>
</evidence>